<evidence type="ECO:0000256" key="1">
    <source>
        <dbReference type="SAM" id="MobiDB-lite"/>
    </source>
</evidence>
<feature type="region of interest" description="Disordered" evidence="1">
    <location>
        <begin position="120"/>
        <end position="140"/>
    </location>
</feature>
<dbReference type="KEGG" id="msd:MYSTI_00012"/>
<evidence type="ECO:0008006" key="5">
    <source>
        <dbReference type="Google" id="ProtNLM"/>
    </source>
</evidence>
<feature type="compositionally biased region" description="Pro residues" evidence="1">
    <location>
        <begin position="123"/>
        <end position="136"/>
    </location>
</feature>
<feature type="signal peptide" evidence="2">
    <location>
        <begin position="1"/>
        <end position="20"/>
    </location>
</feature>
<dbReference type="OrthoDB" id="5381715at2"/>
<organism evidence="3 4">
    <name type="scientific">Myxococcus stipitatus (strain DSM 14675 / JCM 12634 / Mx s8)</name>
    <dbReference type="NCBI Taxonomy" id="1278073"/>
    <lineage>
        <taxon>Bacteria</taxon>
        <taxon>Pseudomonadati</taxon>
        <taxon>Myxococcota</taxon>
        <taxon>Myxococcia</taxon>
        <taxon>Myxococcales</taxon>
        <taxon>Cystobacterineae</taxon>
        <taxon>Myxococcaceae</taxon>
        <taxon>Myxococcus</taxon>
    </lineage>
</organism>
<gene>
    <name evidence="3" type="ordered locus">MYSTI_00012</name>
</gene>
<sequence length="320" mass="34597">MLPRGLFLSLALSLSAPALAEVSEGVTVSVHCMDPCAVVLDGKPGRAVNESLWEFPGTAPGSHRVEAVDPKGQPLVSGLAEIPDSAQANVYLISNERIVARKGGPPEPGTPEWEREVARITPSTPPSTHPPPPQTPPEKSTVVVRCQDACAVVLDGRRGLRRDELTWEFRNVEPGKHRIEGTGELLLRRLFLVYVDVPSGMELTYQGESKNLLRLTKQQLLTSVEAARAKAGLTESSRLHVRCPKSCTVRLDGARKGEDGGSGVVIQDVPFGQHTLEASFSLSDRNRRLSLNVPPRSEVFITASADQGIVVTNTRPIGFE</sequence>
<dbReference type="RefSeq" id="WP_015345634.1">
    <property type="nucleotide sequence ID" value="NC_020126.1"/>
</dbReference>
<dbReference type="eggNOG" id="ENOG50302F1">
    <property type="taxonomic scope" value="Bacteria"/>
</dbReference>
<dbReference type="EMBL" id="CP004025">
    <property type="protein sequence ID" value="AGC41371.1"/>
    <property type="molecule type" value="Genomic_DNA"/>
</dbReference>
<proteinExistence type="predicted"/>
<keyword evidence="2" id="KW-0732">Signal</keyword>
<evidence type="ECO:0000313" key="3">
    <source>
        <dbReference type="EMBL" id="AGC41371.1"/>
    </source>
</evidence>
<feature type="chain" id="PRO_5003983295" description="PEGA domain-containing protein" evidence="2">
    <location>
        <begin position="21"/>
        <end position="320"/>
    </location>
</feature>
<accession>L7TXW2</accession>
<dbReference type="PATRIC" id="fig|1278073.3.peg.13"/>
<reference evidence="3 4" key="1">
    <citation type="journal article" date="2013" name="Genome Announc.">
        <title>Complete genome sequence of Myxococcus stipitatus strain DSM 14675, a fruiting myxobacterium.</title>
        <authorList>
            <person name="Huntley S."/>
            <person name="Kneip S."/>
            <person name="Treuner-Lange A."/>
            <person name="Sogaard-Andersen L."/>
        </authorList>
    </citation>
    <scope>NUCLEOTIDE SEQUENCE [LARGE SCALE GENOMIC DNA]</scope>
    <source>
        <strain evidence="4">DSM 14675 / JCM 12634 / Mx s8</strain>
    </source>
</reference>
<dbReference type="AlphaFoldDB" id="L7TXW2"/>
<dbReference type="Proteomes" id="UP000011131">
    <property type="component" value="Chromosome"/>
</dbReference>
<keyword evidence="4" id="KW-1185">Reference proteome</keyword>
<protein>
    <recommendedName>
        <fullName evidence="5">PEGA domain-containing protein</fullName>
    </recommendedName>
</protein>
<dbReference type="HOGENOM" id="CLU_908586_0_0_7"/>
<evidence type="ECO:0000256" key="2">
    <source>
        <dbReference type="SAM" id="SignalP"/>
    </source>
</evidence>
<name>L7TXW2_MYXSD</name>
<evidence type="ECO:0000313" key="4">
    <source>
        <dbReference type="Proteomes" id="UP000011131"/>
    </source>
</evidence>